<dbReference type="InterPro" id="IPR000801">
    <property type="entry name" value="Esterase-like"/>
</dbReference>
<dbReference type="EMBL" id="UOGD01000231">
    <property type="protein sequence ID" value="VAX22581.1"/>
    <property type="molecule type" value="Genomic_DNA"/>
</dbReference>
<dbReference type="InterPro" id="IPR013783">
    <property type="entry name" value="Ig-like_fold"/>
</dbReference>
<feature type="domain" description="Secretion system C-terminal sorting" evidence="2">
    <location>
        <begin position="406"/>
        <end position="480"/>
    </location>
</feature>
<dbReference type="PANTHER" id="PTHR48098">
    <property type="entry name" value="ENTEROCHELIN ESTERASE-RELATED"/>
    <property type="match status" value="1"/>
</dbReference>
<dbReference type="InterPro" id="IPR050583">
    <property type="entry name" value="Mycobacterial_A85_antigen"/>
</dbReference>
<dbReference type="Gene3D" id="2.60.40.10">
    <property type="entry name" value="Immunoglobulins"/>
    <property type="match status" value="1"/>
</dbReference>
<accession>A0A3B1C7E9</accession>
<reference evidence="3" key="1">
    <citation type="submission" date="2018-06" db="EMBL/GenBank/DDBJ databases">
        <authorList>
            <person name="Zhirakovskaya E."/>
        </authorList>
    </citation>
    <scope>NUCLEOTIDE SEQUENCE</scope>
</reference>
<dbReference type="NCBIfam" id="TIGR04183">
    <property type="entry name" value="Por_Secre_tail"/>
    <property type="match status" value="1"/>
</dbReference>
<dbReference type="InterPro" id="IPR026444">
    <property type="entry name" value="Secre_tail"/>
</dbReference>
<organism evidence="3">
    <name type="scientific">hydrothermal vent metagenome</name>
    <dbReference type="NCBI Taxonomy" id="652676"/>
    <lineage>
        <taxon>unclassified sequences</taxon>
        <taxon>metagenomes</taxon>
        <taxon>ecological metagenomes</taxon>
    </lineage>
</organism>
<dbReference type="InterPro" id="IPR014756">
    <property type="entry name" value="Ig_E-set"/>
</dbReference>
<evidence type="ECO:0000313" key="3">
    <source>
        <dbReference type="EMBL" id="VAX22581.1"/>
    </source>
</evidence>
<dbReference type="SUPFAM" id="SSF81296">
    <property type="entry name" value="E set domains"/>
    <property type="match status" value="1"/>
</dbReference>
<dbReference type="Pfam" id="PF02922">
    <property type="entry name" value="CBM_48"/>
    <property type="match status" value="1"/>
</dbReference>
<evidence type="ECO:0000259" key="2">
    <source>
        <dbReference type="Pfam" id="PF18962"/>
    </source>
</evidence>
<name>A0A3B1C7E9_9ZZZZ</name>
<dbReference type="GO" id="GO:0004553">
    <property type="term" value="F:hydrolase activity, hydrolyzing O-glycosyl compounds"/>
    <property type="evidence" value="ECO:0007669"/>
    <property type="project" value="InterPro"/>
</dbReference>
<dbReference type="PANTHER" id="PTHR48098:SF3">
    <property type="entry name" value="IRON(III) ENTEROBACTIN ESTERASE"/>
    <property type="match status" value="1"/>
</dbReference>
<dbReference type="SUPFAM" id="SSF53474">
    <property type="entry name" value="alpha/beta-Hydrolases"/>
    <property type="match status" value="1"/>
</dbReference>
<feature type="domain" description="Glycoside hydrolase family 13 N-terminal" evidence="1">
    <location>
        <begin position="65"/>
        <end position="125"/>
    </location>
</feature>
<proteinExistence type="predicted"/>
<dbReference type="Pfam" id="PF00756">
    <property type="entry name" value="Esterase"/>
    <property type="match status" value="1"/>
</dbReference>
<dbReference type="Gene3D" id="2.60.40.4070">
    <property type="match status" value="1"/>
</dbReference>
<dbReference type="InterPro" id="IPR029058">
    <property type="entry name" value="AB_hydrolase_fold"/>
</dbReference>
<evidence type="ECO:0000259" key="1">
    <source>
        <dbReference type="Pfam" id="PF02922"/>
    </source>
</evidence>
<dbReference type="InterPro" id="IPR004193">
    <property type="entry name" value="Glyco_hydro_13_N"/>
</dbReference>
<dbReference type="Gene3D" id="3.40.50.1820">
    <property type="entry name" value="alpha/beta hydrolase"/>
    <property type="match status" value="1"/>
</dbReference>
<sequence>MLIKIIFFFILTYTSIFAQSEFQQFISHLYNLGTVEEKNAAIDSFMTYARTVGIPFIEEDKANFIFNGSANSVSIAGDFNGWDPTESRMTNMSETNFFFLTMTFELNARLDYKFILNNTNWILDPENPNHVSGGFGPNSELEMPEYIQPWEINYNPSIPHGTQVRTIFNSSIMERDYSVIIYLPPEYDSLSTSAYPTVYFQDGSDYIALGSALNVIDNLVYSSKIEKVIAVFVSPTNRNEEYAGAKRYQFAKFFATELVPHIDSIYNTIQMPSRRLVLGDSFGGNISGLISYKYPEVFGNCGLHSAAFWPNNNEVYNLIVNGEKKEINFAATWGIYEGLSDEMDNFRNQIENNGYQINWIELPEGHSWGQWRAQTDFILESFFPFKPTSINRPQTLPEKFELFQNYPNPFNPSTTIKYSLKSEANVKLIITDSLGQKVDVLVNKMQPAGIYTVKFDGTNLSSGNYIYSISANGKIISKKMQLIK</sequence>
<dbReference type="Pfam" id="PF18962">
    <property type="entry name" value="Por_Secre_tail"/>
    <property type="match status" value="1"/>
</dbReference>
<dbReference type="AlphaFoldDB" id="A0A3B1C7E9"/>
<dbReference type="GO" id="GO:0005975">
    <property type="term" value="P:carbohydrate metabolic process"/>
    <property type="evidence" value="ECO:0007669"/>
    <property type="project" value="InterPro"/>
</dbReference>
<gene>
    <name evidence="3" type="ORF">MNBD_IGNAVI01-1992</name>
</gene>
<protein>
    <submittedName>
        <fullName evidence="3">Uncharacterized protein</fullName>
    </submittedName>
</protein>